<gene>
    <name evidence="1" type="ORF">CU097_006419</name>
</gene>
<protein>
    <submittedName>
        <fullName evidence="1">Uncharacterized protein</fullName>
    </submittedName>
</protein>
<name>A0A367IVN7_RHIAZ</name>
<proteinExistence type="predicted"/>
<feature type="non-terminal residue" evidence="1">
    <location>
        <position position="1"/>
    </location>
</feature>
<sequence>NTTFVYGLSVCLKFCLDWQVCEFSDYPLEALKSNNLSTPSGGGSGLRVCFTPLSSKMWEVVWEVIARDLLKQGHPPEHGTHRWRI</sequence>
<accession>A0A367IVN7</accession>
<organism evidence="1 2">
    <name type="scientific">Rhizopus azygosporus</name>
    <name type="common">Rhizopus microsporus var. azygosporus</name>
    <dbReference type="NCBI Taxonomy" id="86630"/>
    <lineage>
        <taxon>Eukaryota</taxon>
        <taxon>Fungi</taxon>
        <taxon>Fungi incertae sedis</taxon>
        <taxon>Mucoromycota</taxon>
        <taxon>Mucoromycotina</taxon>
        <taxon>Mucoromycetes</taxon>
        <taxon>Mucorales</taxon>
        <taxon>Mucorineae</taxon>
        <taxon>Rhizopodaceae</taxon>
        <taxon>Rhizopus</taxon>
    </lineage>
</organism>
<dbReference type="Proteomes" id="UP000252139">
    <property type="component" value="Unassembled WGS sequence"/>
</dbReference>
<dbReference type="AlphaFoldDB" id="A0A367IVN7"/>
<evidence type="ECO:0000313" key="1">
    <source>
        <dbReference type="EMBL" id="RCH81679.1"/>
    </source>
</evidence>
<evidence type="ECO:0000313" key="2">
    <source>
        <dbReference type="Proteomes" id="UP000252139"/>
    </source>
</evidence>
<comment type="caution">
    <text evidence="1">The sequence shown here is derived from an EMBL/GenBank/DDBJ whole genome shotgun (WGS) entry which is preliminary data.</text>
</comment>
<reference evidence="1 2" key="1">
    <citation type="journal article" date="2018" name="G3 (Bethesda)">
        <title>Phylogenetic and Phylogenomic Definition of Rhizopus Species.</title>
        <authorList>
            <person name="Gryganskyi A.P."/>
            <person name="Golan J."/>
            <person name="Dolatabadi S."/>
            <person name="Mondo S."/>
            <person name="Robb S."/>
            <person name="Idnurm A."/>
            <person name="Muszewska A."/>
            <person name="Steczkiewicz K."/>
            <person name="Masonjones S."/>
            <person name="Liao H.L."/>
            <person name="Gajdeczka M.T."/>
            <person name="Anike F."/>
            <person name="Vuek A."/>
            <person name="Anishchenko I.M."/>
            <person name="Voigt K."/>
            <person name="de Hoog G.S."/>
            <person name="Smith M.E."/>
            <person name="Heitman J."/>
            <person name="Vilgalys R."/>
            <person name="Stajich J.E."/>
        </authorList>
    </citation>
    <scope>NUCLEOTIDE SEQUENCE [LARGE SCALE GENOMIC DNA]</scope>
    <source>
        <strain evidence="1 2">CBS 357.93</strain>
    </source>
</reference>
<keyword evidence="2" id="KW-1185">Reference proteome</keyword>
<dbReference type="EMBL" id="PJQL01003329">
    <property type="protein sequence ID" value="RCH81679.1"/>
    <property type="molecule type" value="Genomic_DNA"/>
</dbReference>